<feature type="region of interest" description="Disordered" evidence="1">
    <location>
        <begin position="143"/>
        <end position="164"/>
    </location>
</feature>
<name>A0A182RT73_ANOFN</name>
<accession>A0A182RT73</accession>
<protein>
    <submittedName>
        <fullName evidence="2">Uncharacterized protein</fullName>
    </submittedName>
</protein>
<dbReference type="AlphaFoldDB" id="A0A182RT73"/>
<evidence type="ECO:0000256" key="1">
    <source>
        <dbReference type="SAM" id="MobiDB-lite"/>
    </source>
</evidence>
<reference evidence="2" key="1">
    <citation type="submission" date="2020-05" db="UniProtKB">
        <authorList>
            <consortium name="EnsemblMetazoa"/>
        </authorList>
    </citation>
    <scope>IDENTIFICATION</scope>
    <source>
        <strain evidence="2">FUMOZ</strain>
    </source>
</reference>
<feature type="region of interest" description="Disordered" evidence="1">
    <location>
        <begin position="225"/>
        <end position="247"/>
    </location>
</feature>
<feature type="region of interest" description="Disordered" evidence="1">
    <location>
        <begin position="309"/>
        <end position="330"/>
    </location>
</feature>
<dbReference type="VEuPathDB" id="VectorBase:AFUN2_001732"/>
<organism evidence="2">
    <name type="scientific">Anopheles funestus</name>
    <name type="common">African malaria mosquito</name>
    <dbReference type="NCBI Taxonomy" id="62324"/>
    <lineage>
        <taxon>Eukaryota</taxon>
        <taxon>Metazoa</taxon>
        <taxon>Ecdysozoa</taxon>
        <taxon>Arthropoda</taxon>
        <taxon>Hexapoda</taxon>
        <taxon>Insecta</taxon>
        <taxon>Pterygota</taxon>
        <taxon>Neoptera</taxon>
        <taxon>Endopterygota</taxon>
        <taxon>Diptera</taxon>
        <taxon>Nematocera</taxon>
        <taxon>Culicoidea</taxon>
        <taxon>Culicidae</taxon>
        <taxon>Anophelinae</taxon>
        <taxon>Anopheles</taxon>
    </lineage>
</organism>
<evidence type="ECO:0000313" key="2">
    <source>
        <dbReference type="EnsemblMetazoa" id="AFUN009474-PA"/>
    </source>
</evidence>
<feature type="compositionally biased region" description="Basic residues" evidence="1">
    <location>
        <begin position="152"/>
        <end position="164"/>
    </location>
</feature>
<sequence length="478" mass="53813">MRKTMASTRSVHFIDSETISKQIFAPARYNLPLFLCKKLNVHSTPVGNSTKQQCSSDQEKTTLLQRMAKYHINELTKDTSSHKEKSFKISQLQSGAPAVRQGCRCNAHRLGWPRCPKPLRDGHKEWSLPPGRYRLGGNIADLANRSTGTKGRNGHPTKGHYANRKRVRPTLYTESNSHRDTINAINLPAEMNKLLHPSKYFVGKIRPGDRMNERPTSRLAISELTACRRDPNSPGPGQYDPEPKSRSQQLAALKKMLHSSSSCYMYDQYCCEPFFRPPPGRYDIRFALSQMPTGQVGTRREQIHVPIQSTISKPHTDARRPPPPPPLKRKVTLRLNSINIPVRPRKGRRNMKVAFMSGSARFRDRDFFPIGGLGKPTTSSTSKRHRQQQATTSKKLDDTEGWTQHETSAGSATQKSLSVEQADRGEHESERPENASEGCVQFLAAHGICSQGTLLLTGPGNRMSTRFFTVPKLTRNRQ</sequence>
<dbReference type="EnsemblMetazoa" id="AFUN009474-RA">
    <property type="protein sequence ID" value="AFUN009474-PA"/>
    <property type="gene ID" value="AFUN009474"/>
</dbReference>
<feature type="region of interest" description="Disordered" evidence="1">
    <location>
        <begin position="366"/>
        <end position="436"/>
    </location>
</feature>
<feature type="compositionally biased region" description="Polar residues" evidence="1">
    <location>
        <begin position="401"/>
        <end position="419"/>
    </location>
</feature>
<dbReference type="VEuPathDB" id="VectorBase:AFUN009474"/>
<proteinExistence type="predicted"/>
<feature type="compositionally biased region" description="Basic and acidic residues" evidence="1">
    <location>
        <begin position="421"/>
        <end position="434"/>
    </location>
</feature>